<dbReference type="InterPro" id="IPR007371">
    <property type="entry name" value="TPK_catalytic"/>
</dbReference>
<dbReference type="InterPro" id="IPR036371">
    <property type="entry name" value="TPK_B1-bd_sf"/>
</dbReference>
<dbReference type="EMBL" id="CP106878">
    <property type="protein sequence ID" value="WAA10665.1"/>
    <property type="molecule type" value="Genomic_DNA"/>
</dbReference>
<dbReference type="InterPro" id="IPR007373">
    <property type="entry name" value="Thiamin_PyroPKinase_B1-bd"/>
</dbReference>
<dbReference type="RefSeq" id="WP_275418463.1">
    <property type="nucleotide sequence ID" value="NZ_CP106878.1"/>
</dbReference>
<evidence type="ECO:0000259" key="6">
    <source>
        <dbReference type="SMART" id="SM00983"/>
    </source>
</evidence>
<dbReference type="InterPro" id="IPR053149">
    <property type="entry name" value="TPK"/>
</dbReference>
<dbReference type="SUPFAM" id="SSF63862">
    <property type="entry name" value="Thiamin pyrophosphokinase, substrate-binding domain"/>
    <property type="match status" value="1"/>
</dbReference>
<keyword evidence="2" id="KW-0547">Nucleotide-binding</keyword>
<dbReference type="Gene3D" id="3.40.50.10240">
    <property type="entry name" value="Thiamin pyrophosphokinase, catalytic domain"/>
    <property type="match status" value="1"/>
</dbReference>
<accession>A0A9E8RVH0</accession>
<evidence type="ECO:0000256" key="2">
    <source>
        <dbReference type="ARBA" id="ARBA00022741"/>
    </source>
</evidence>
<dbReference type="GO" id="GO:0016301">
    <property type="term" value="F:kinase activity"/>
    <property type="evidence" value="ECO:0007669"/>
    <property type="project" value="UniProtKB-KW"/>
</dbReference>
<dbReference type="SMART" id="SM00983">
    <property type="entry name" value="TPK_B1_binding"/>
    <property type="match status" value="1"/>
</dbReference>
<dbReference type="KEGG" id="faf:OE104_04935"/>
<dbReference type="GO" id="GO:0006772">
    <property type="term" value="P:thiamine metabolic process"/>
    <property type="evidence" value="ECO:0007669"/>
    <property type="project" value="UniProtKB-UniRule"/>
</dbReference>
<reference evidence="7" key="1">
    <citation type="submission" date="2022-09" db="EMBL/GenBank/DDBJ databases">
        <title>Complete Genomes of Fervidibacillus albus and Fervidibacillus halotolerans isolated from tidal flat sediments.</title>
        <authorList>
            <person name="Kwon K.K."/>
            <person name="Yang S.-H."/>
            <person name="Park M.J."/>
            <person name="Oh H.-M."/>
        </authorList>
    </citation>
    <scope>NUCLEOTIDE SEQUENCE</scope>
    <source>
        <strain evidence="7">MEBiC13591</strain>
    </source>
</reference>
<dbReference type="SUPFAM" id="SSF63999">
    <property type="entry name" value="Thiamin pyrophosphokinase, catalytic domain"/>
    <property type="match status" value="1"/>
</dbReference>
<dbReference type="PANTHER" id="PTHR41299:SF1">
    <property type="entry name" value="THIAMINE PYROPHOSPHOKINASE"/>
    <property type="match status" value="1"/>
</dbReference>
<dbReference type="NCBIfam" id="TIGR01378">
    <property type="entry name" value="thi_PPkinase"/>
    <property type="match status" value="1"/>
</dbReference>
<evidence type="ECO:0000256" key="4">
    <source>
        <dbReference type="ARBA" id="ARBA00022840"/>
    </source>
</evidence>
<feature type="domain" description="Thiamin pyrophosphokinase thiamin-binding" evidence="6">
    <location>
        <begin position="146"/>
        <end position="212"/>
    </location>
</feature>
<dbReference type="GO" id="GO:0004788">
    <property type="term" value="F:thiamine diphosphokinase activity"/>
    <property type="evidence" value="ECO:0007669"/>
    <property type="project" value="UniProtKB-UniRule"/>
</dbReference>
<dbReference type="GO" id="GO:0030975">
    <property type="term" value="F:thiamine binding"/>
    <property type="evidence" value="ECO:0007669"/>
    <property type="project" value="InterPro"/>
</dbReference>
<dbReference type="AlphaFoldDB" id="A0A9E8RVH0"/>
<dbReference type="GO" id="GO:0009229">
    <property type="term" value="P:thiamine diphosphate biosynthetic process"/>
    <property type="evidence" value="ECO:0007669"/>
    <property type="project" value="InterPro"/>
</dbReference>
<dbReference type="GO" id="GO:0005524">
    <property type="term" value="F:ATP binding"/>
    <property type="evidence" value="ECO:0007669"/>
    <property type="project" value="UniProtKB-KW"/>
</dbReference>
<evidence type="ECO:0000256" key="1">
    <source>
        <dbReference type="ARBA" id="ARBA00022679"/>
    </source>
</evidence>
<proteinExistence type="predicted"/>
<dbReference type="CDD" id="cd07995">
    <property type="entry name" value="TPK"/>
    <property type="match status" value="1"/>
</dbReference>
<sequence length="224" mass="25272">MEATHTIHIVAGGPKECMPDLFSFRQKGVFWMAVDKGVRYVLEEGIVPDVAIGDFDSISERERLEYEQLIPAFKKYNREKDETDLDLAVTVALQKNPEIIRIFGATGGRIDHLFANISLLTKPFPSNNTRMELIDRQNIVQVKSPGTYTMKKREDMKYVSFIPLSTGVDSLTLTGFKYPLRNRHIPFGSTLCISNELIEEYGTYSFQKGILLIVESSDGLGGQN</sequence>
<evidence type="ECO:0000313" key="8">
    <source>
        <dbReference type="Proteomes" id="UP001164718"/>
    </source>
</evidence>
<keyword evidence="8" id="KW-1185">Reference proteome</keyword>
<protein>
    <recommendedName>
        <fullName evidence="5">Thiamine diphosphokinase</fullName>
        <ecNumber evidence="5">2.7.6.2</ecNumber>
    </recommendedName>
</protein>
<evidence type="ECO:0000256" key="3">
    <source>
        <dbReference type="ARBA" id="ARBA00022777"/>
    </source>
</evidence>
<evidence type="ECO:0000313" key="7">
    <source>
        <dbReference type="EMBL" id="WAA10665.1"/>
    </source>
</evidence>
<gene>
    <name evidence="7" type="ORF">OE104_04935</name>
</gene>
<organism evidence="7 8">
    <name type="scientific">Fervidibacillus albus</name>
    <dbReference type="NCBI Taxonomy" id="2980026"/>
    <lineage>
        <taxon>Bacteria</taxon>
        <taxon>Bacillati</taxon>
        <taxon>Bacillota</taxon>
        <taxon>Bacilli</taxon>
        <taxon>Bacillales</taxon>
        <taxon>Bacillaceae</taxon>
        <taxon>Fervidibacillus</taxon>
    </lineage>
</organism>
<name>A0A9E8RVH0_9BACI</name>
<dbReference type="Pfam" id="PF04263">
    <property type="entry name" value="TPK_catalytic"/>
    <property type="match status" value="1"/>
</dbReference>
<dbReference type="InterPro" id="IPR006282">
    <property type="entry name" value="Thi_PPkinase"/>
</dbReference>
<keyword evidence="1 7" id="KW-0808">Transferase</keyword>
<dbReference type="PANTHER" id="PTHR41299">
    <property type="entry name" value="THIAMINE PYROPHOSPHOKINASE"/>
    <property type="match status" value="1"/>
</dbReference>
<keyword evidence="4" id="KW-0067">ATP-binding</keyword>
<dbReference type="EC" id="2.7.6.2" evidence="5"/>
<dbReference type="Pfam" id="PF04265">
    <property type="entry name" value="TPK_B1_binding"/>
    <property type="match status" value="1"/>
</dbReference>
<evidence type="ECO:0000256" key="5">
    <source>
        <dbReference type="NCBIfam" id="TIGR01378"/>
    </source>
</evidence>
<dbReference type="InterPro" id="IPR036759">
    <property type="entry name" value="TPK_catalytic_sf"/>
</dbReference>
<dbReference type="Proteomes" id="UP001164718">
    <property type="component" value="Chromosome"/>
</dbReference>
<keyword evidence="3" id="KW-0418">Kinase</keyword>